<dbReference type="AlphaFoldDB" id="A0A3B0ZDE2"/>
<gene>
    <name evidence="1" type="ORF">MNBD_GAMMA16-158</name>
</gene>
<accession>A0A3B0ZDE2</accession>
<reference evidence="1" key="1">
    <citation type="submission" date="2018-06" db="EMBL/GenBank/DDBJ databases">
        <authorList>
            <person name="Zhirakovskaya E."/>
        </authorList>
    </citation>
    <scope>NUCLEOTIDE SEQUENCE</scope>
</reference>
<dbReference type="EMBL" id="UOFO01000075">
    <property type="protein sequence ID" value="VAW85532.1"/>
    <property type="molecule type" value="Genomic_DNA"/>
</dbReference>
<organism evidence="1">
    <name type="scientific">hydrothermal vent metagenome</name>
    <dbReference type="NCBI Taxonomy" id="652676"/>
    <lineage>
        <taxon>unclassified sequences</taxon>
        <taxon>metagenomes</taxon>
        <taxon>ecological metagenomes</taxon>
    </lineage>
</organism>
<protein>
    <recommendedName>
        <fullName evidence="2">Rap1a immunity protein domain-containing protein</fullName>
    </recommendedName>
</protein>
<proteinExistence type="predicted"/>
<name>A0A3B0ZDE2_9ZZZZ</name>
<sequence>MKLISIIVLLFVCSVNVQAFDAFSKMSGDPKLQNCYGFAMVGMDSVINSRLGVPPEDVLHLAKYIKVSEDKIYSTRILNNILNAYLWDDSPHSYAISVFYKCAQANKIIRSASSE</sequence>
<evidence type="ECO:0008006" key="2">
    <source>
        <dbReference type="Google" id="ProtNLM"/>
    </source>
</evidence>
<evidence type="ECO:0000313" key="1">
    <source>
        <dbReference type="EMBL" id="VAW85532.1"/>
    </source>
</evidence>